<keyword evidence="1" id="KW-0560">Oxidoreductase</keyword>
<dbReference type="Gene3D" id="3.40.920.10">
    <property type="entry name" value="Pyruvate-ferredoxin oxidoreductase, PFOR, domain III"/>
    <property type="match status" value="1"/>
</dbReference>
<reference evidence="3 4" key="1">
    <citation type="journal article" date="2015" name="Stand. Genomic Sci.">
        <title>Genome sequence of a native-feather degrading extremely thermophilic Eubacterium, Fervidobacterium islandicum AW-1.</title>
        <authorList>
            <person name="Lee Y.J."/>
            <person name="Jeong H."/>
            <person name="Park G.S."/>
            <person name="Kwak Y."/>
            <person name="Lee S.J."/>
            <person name="Lee S.J."/>
            <person name="Park M.K."/>
            <person name="Kim J.Y."/>
            <person name="Kang H.K."/>
            <person name="Shin J.H."/>
            <person name="Lee D.W."/>
        </authorList>
    </citation>
    <scope>NUCLEOTIDE SEQUENCE [LARGE SCALE GENOMIC DNA]</scope>
    <source>
        <strain evidence="3 4">AW-1</strain>
    </source>
</reference>
<evidence type="ECO:0000313" key="3">
    <source>
        <dbReference type="EMBL" id="AMW32209.1"/>
    </source>
</evidence>
<name>A0AAI8CKR1_FERIS</name>
<dbReference type="InterPro" id="IPR019752">
    <property type="entry name" value="Pyrv/ketoisovalerate_OxRed_cat"/>
</dbReference>
<evidence type="ECO:0000313" key="4">
    <source>
        <dbReference type="Proteomes" id="UP000093740"/>
    </source>
</evidence>
<evidence type="ECO:0000259" key="2">
    <source>
        <dbReference type="Pfam" id="PF01558"/>
    </source>
</evidence>
<accession>A0AAI8CKR1</accession>
<protein>
    <submittedName>
        <fullName evidence="3">2-oxoacid:acceptor oxidoreductase family protein</fullName>
    </submittedName>
</protein>
<proteinExistence type="predicted"/>
<dbReference type="PANTHER" id="PTHR42730">
    <property type="entry name" value="2-OXOGLUTARATE SYNTHASE SUBUNIT KORC"/>
    <property type="match status" value="1"/>
</dbReference>
<dbReference type="EMBL" id="CP014334">
    <property type="protein sequence ID" value="AMW32209.1"/>
    <property type="molecule type" value="Genomic_DNA"/>
</dbReference>
<dbReference type="InterPro" id="IPR002869">
    <property type="entry name" value="Pyrv_flavodox_OxRed_cen"/>
</dbReference>
<dbReference type="PANTHER" id="PTHR42730:SF1">
    <property type="entry name" value="2-OXOGLUTARATE SYNTHASE SUBUNIT KORC"/>
    <property type="match status" value="1"/>
</dbReference>
<keyword evidence="4" id="KW-1185">Reference proteome</keyword>
<dbReference type="InterPro" id="IPR052554">
    <property type="entry name" value="2-oxoglutarate_synth_KorC"/>
</dbReference>
<dbReference type="SUPFAM" id="SSF53323">
    <property type="entry name" value="Pyruvate-ferredoxin oxidoreductase, PFOR, domain III"/>
    <property type="match status" value="1"/>
</dbReference>
<feature type="domain" description="Pyruvate/ketoisovalerate oxidoreductase catalytic" evidence="2">
    <location>
        <begin position="11"/>
        <end position="175"/>
    </location>
</feature>
<dbReference type="AlphaFoldDB" id="A0AAI8CKR1"/>
<dbReference type="KEGG" id="fia:NA23_02060"/>
<evidence type="ECO:0000256" key="1">
    <source>
        <dbReference type="ARBA" id="ARBA00023002"/>
    </source>
</evidence>
<organism evidence="3 4">
    <name type="scientific">Fervidobacterium islandicum</name>
    <dbReference type="NCBI Taxonomy" id="2423"/>
    <lineage>
        <taxon>Bacteria</taxon>
        <taxon>Thermotogati</taxon>
        <taxon>Thermotogota</taxon>
        <taxon>Thermotogae</taxon>
        <taxon>Thermotogales</taxon>
        <taxon>Fervidobacteriaceae</taxon>
        <taxon>Fervidobacterium</taxon>
    </lineage>
</organism>
<sequence length="183" mass="19588">MTTRMIFAGFGGQGVMLMGQILSLAGMLQGKNVTWMPSYGPEMRGGTANCTVVISNEPVASPVTDKAEVIVAMNIPSLLKFEPAVTPNGYLFVNQSVVDREPVRNDINIIKVPCNEIADKLGNLKVANMVMLGAVVGATDVVDVESVFKALEKKLSGGKATLIEINKQAILKGIEIAKEQLRK</sequence>
<gene>
    <name evidence="3" type="ORF">NA23_02060</name>
</gene>
<dbReference type="GO" id="GO:0016903">
    <property type="term" value="F:oxidoreductase activity, acting on the aldehyde or oxo group of donors"/>
    <property type="evidence" value="ECO:0007669"/>
    <property type="project" value="InterPro"/>
</dbReference>
<dbReference type="Proteomes" id="UP000093740">
    <property type="component" value="Chromosome"/>
</dbReference>
<dbReference type="Pfam" id="PF01558">
    <property type="entry name" value="POR"/>
    <property type="match status" value="1"/>
</dbReference>
<dbReference type="RefSeq" id="WP_033191291.1">
    <property type="nucleotide sequence ID" value="NZ_CP014334.2"/>
</dbReference>